<keyword evidence="2" id="KW-1185">Reference proteome</keyword>
<organism evidence="1 2">
    <name type="scientific">Occallatibacter riparius</name>
    <dbReference type="NCBI Taxonomy" id="1002689"/>
    <lineage>
        <taxon>Bacteria</taxon>
        <taxon>Pseudomonadati</taxon>
        <taxon>Acidobacteriota</taxon>
        <taxon>Terriglobia</taxon>
        <taxon>Terriglobales</taxon>
        <taxon>Acidobacteriaceae</taxon>
        <taxon>Occallatibacter</taxon>
    </lineage>
</organism>
<sequence>MKVEEAVVHGRIGPVKSEYSDDELPLDPSFATVLLDWKRFGNRGNSGVVFRTMSPGSAITLRRSSRTGSGGRGGVW</sequence>
<dbReference type="EMBL" id="CP093313">
    <property type="protein sequence ID" value="UWZ85823.1"/>
    <property type="molecule type" value="Genomic_DNA"/>
</dbReference>
<evidence type="ECO:0000313" key="2">
    <source>
        <dbReference type="Proteomes" id="UP001059380"/>
    </source>
</evidence>
<dbReference type="RefSeq" id="WP_260795429.1">
    <property type="nucleotide sequence ID" value="NZ_CP093313.1"/>
</dbReference>
<evidence type="ECO:0000313" key="1">
    <source>
        <dbReference type="EMBL" id="UWZ85823.1"/>
    </source>
</evidence>
<accession>A0A9J7BT69</accession>
<dbReference type="Proteomes" id="UP001059380">
    <property type="component" value="Chromosome"/>
</dbReference>
<name>A0A9J7BT69_9BACT</name>
<protein>
    <submittedName>
        <fullName evidence="1">Uncharacterized protein</fullName>
    </submittedName>
</protein>
<dbReference type="KEGG" id="orp:MOP44_07715"/>
<proteinExistence type="predicted"/>
<gene>
    <name evidence="1" type="ORF">MOP44_07715</name>
</gene>
<dbReference type="AlphaFoldDB" id="A0A9J7BT69"/>
<reference evidence="1" key="1">
    <citation type="submission" date="2021-04" db="EMBL/GenBank/DDBJ databases">
        <title>Phylogenetic analysis of Acidobacteriaceae.</title>
        <authorList>
            <person name="Qiu L."/>
            <person name="Zhang Q."/>
        </authorList>
    </citation>
    <scope>NUCLEOTIDE SEQUENCE</scope>
    <source>
        <strain evidence="1">DSM 25168</strain>
    </source>
</reference>